<gene>
    <name evidence="3" type="ORF">BmR1_04g05955</name>
</gene>
<dbReference type="AlphaFoldDB" id="I7I9P3"/>
<reference evidence="3 4" key="2">
    <citation type="journal article" date="2013" name="PLoS ONE">
        <title>Whole genome mapping and re-organization of the nuclear and mitochondrial genomes of Babesia microti isolates.</title>
        <authorList>
            <person name="Cornillot E."/>
            <person name="Dassouli A."/>
            <person name="Garg A."/>
            <person name="Pachikara N."/>
            <person name="Randazzo S."/>
            <person name="Depoix D."/>
            <person name="Carcy B."/>
            <person name="Delbecq S."/>
            <person name="Frutos R."/>
            <person name="Silva J.C."/>
            <person name="Sutton R."/>
            <person name="Krause P.J."/>
            <person name="Mamoun C.B."/>
        </authorList>
    </citation>
    <scope>NUCLEOTIDE SEQUENCE [LARGE SCALE GENOMIC DNA]</scope>
    <source>
        <strain evidence="3 4">RI</strain>
    </source>
</reference>
<dbReference type="EMBL" id="LN871599">
    <property type="protein sequence ID" value="CCF75389.1"/>
    <property type="molecule type" value="Genomic_DNA"/>
</dbReference>
<protein>
    <submittedName>
        <fullName evidence="3">Septum formation protein</fullName>
    </submittedName>
</protein>
<name>I7I9P3_BABMR</name>
<evidence type="ECO:0000256" key="1">
    <source>
        <dbReference type="ARBA" id="ARBA00001968"/>
    </source>
</evidence>
<dbReference type="PANTHER" id="PTHR43213">
    <property type="entry name" value="BIFUNCTIONAL DTTP/UTP PYROPHOSPHATASE/METHYLTRANSFERASE PROTEIN-RELATED"/>
    <property type="match status" value="1"/>
</dbReference>
<accession>I7I9P3</accession>
<sequence>MTKNVTLLGLSNKFKEDDKWLVVASSSQSRIFIFKEIIKFTNCVFIPSQFDENLDKSLYTPVEYIKQTALHKAQAVAKILWSGTNSLNISSMFNEIITPFHNNMPFSDKSSFPFVVGFDTIMFKDNRIFEKPVDRDDAKDQLKSLSGSTHHIFTGVAILSKSNGYQSPIKLFHDSTEMSLEPMCDEEIELVLDTGDYKNVCGSYRIGGAGGQFSTLISGSYTNIIGVPVKSFVAELNQLTCGV</sequence>
<dbReference type="Pfam" id="PF02545">
    <property type="entry name" value="Maf"/>
    <property type="match status" value="1"/>
</dbReference>
<proteinExistence type="inferred from homology"/>
<keyword evidence="4" id="KW-1185">Reference proteome</keyword>
<evidence type="ECO:0000256" key="2">
    <source>
        <dbReference type="ARBA" id="ARBA00022801"/>
    </source>
</evidence>
<dbReference type="SUPFAM" id="SSF52972">
    <property type="entry name" value="ITPase-like"/>
    <property type="match status" value="1"/>
</dbReference>
<dbReference type="Proteomes" id="UP000002899">
    <property type="component" value="Chromosome IV"/>
</dbReference>
<dbReference type="GeneID" id="24425836"/>
<dbReference type="Gene3D" id="3.90.950.10">
    <property type="match status" value="1"/>
</dbReference>
<reference evidence="3 4" key="1">
    <citation type="journal article" date="2012" name="Nucleic Acids Res.">
        <title>Sequencing of the smallest Apicomplexan genome from the human pathogen Babesia microti.</title>
        <authorList>
            <person name="Cornillot E."/>
            <person name="Hadj-Kaddour K."/>
            <person name="Dassouli A."/>
            <person name="Noel B."/>
            <person name="Ranwez V."/>
            <person name="Vacherie B."/>
            <person name="Augagneur Y."/>
            <person name="Bres V."/>
            <person name="Duclos A."/>
            <person name="Randazzo S."/>
            <person name="Carcy B."/>
            <person name="Debierre-Grockiego F."/>
            <person name="Delbecq S."/>
            <person name="Moubri-Menage K."/>
            <person name="Shams-Eldin H."/>
            <person name="Usmani-Brown S."/>
            <person name="Bringaud F."/>
            <person name="Wincker P."/>
            <person name="Vivares C.P."/>
            <person name="Schwarz R.T."/>
            <person name="Schetters T.P."/>
            <person name="Krause P.J."/>
            <person name="Gorenflot A."/>
            <person name="Berry V."/>
            <person name="Barbe V."/>
            <person name="Ben Mamoun C."/>
        </authorList>
    </citation>
    <scope>NUCLEOTIDE SEQUENCE [LARGE SCALE GENOMIC DNA]</scope>
    <source>
        <strain evidence="3 4">RI</strain>
    </source>
</reference>
<dbReference type="OrthoDB" id="10267058at2759"/>
<dbReference type="InterPro" id="IPR029001">
    <property type="entry name" value="ITPase-like_fam"/>
</dbReference>
<keyword evidence="2" id="KW-0378">Hydrolase</keyword>
<dbReference type="VEuPathDB" id="PiroplasmaDB:BmR1_04g05955"/>
<reference evidence="3 4" key="3">
    <citation type="journal article" date="2016" name="Sci. Rep.">
        <title>Genome-wide diversity and gene expression profiling of Babesia microti isolates identify polymorphic genes that mediate host-pathogen interactions.</title>
        <authorList>
            <person name="Silva J.C."/>
            <person name="Cornillot E."/>
            <person name="McCracken C."/>
            <person name="Usmani-Brown S."/>
            <person name="Dwivedi A."/>
            <person name="Ifeonu O.O."/>
            <person name="Crabtree J."/>
            <person name="Gotia H.T."/>
            <person name="Virji A.Z."/>
            <person name="Reynes C."/>
            <person name="Colinge J."/>
            <person name="Kumar V."/>
            <person name="Lawres L."/>
            <person name="Pazzi J.E."/>
            <person name="Pablo J.V."/>
            <person name="Hung C."/>
            <person name="Brancato J."/>
            <person name="Kumari P."/>
            <person name="Orvis J."/>
            <person name="Tretina K."/>
            <person name="Chibucos M."/>
            <person name="Ott S."/>
            <person name="Sadzewicz L."/>
            <person name="Sengamalay N."/>
            <person name="Shetty A.C."/>
            <person name="Su Q."/>
            <person name="Tallon L."/>
            <person name="Fraser C.M."/>
            <person name="Frutos R."/>
            <person name="Molina D.M."/>
            <person name="Krause P.J."/>
            <person name="Ben Mamoun C."/>
        </authorList>
    </citation>
    <scope>NUCLEOTIDE SEQUENCE [LARGE SCALE GENOMIC DNA]</scope>
    <source>
        <strain evidence="3 4">RI</strain>
    </source>
</reference>
<evidence type="ECO:0000313" key="4">
    <source>
        <dbReference type="Proteomes" id="UP000002899"/>
    </source>
</evidence>
<dbReference type="PANTHER" id="PTHR43213:SF5">
    <property type="entry name" value="BIFUNCTIONAL DTTP_UTP PYROPHOSPHATASE_METHYLTRANSFERASE PROTEIN-RELATED"/>
    <property type="match status" value="1"/>
</dbReference>
<organism evidence="3 4">
    <name type="scientific">Babesia microti (strain RI)</name>
    <dbReference type="NCBI Taxonomy" id="1133968"/>
    <lineage>
        <taxon>Eukaryota</taxon>
        <taxon>Sar</taxon>
        <taxon>Alveolata</taxon>
        <taxon>Apicomplexa</taxon>
        <taxon>Aconoidasida</taxon>
        <taxon>Piroplasmida</taxon>
        <taxon>Babesiidae</taxon>
        <taxon>Babesia</taxon>
    </lineage>
</organism>
<dbReference type="HAMAP" id="MF_00528">
    <property type="entry name" value="Maf"/>
    <property type="match status" value="1"/>
</dbReference>
<dbReference type="GO" id="GO:0047429">
    <property type="term" value="F:nucleoside triphosphate diphosphatase activity"/>
    <property type="evidence" value="ECO:0007669"/>
    <property type="project" value="InterPro"/>
</dbReference>
<evidence type="ECO:0000313" key="3">
    <source>
        <dbReference type="EMBL" id="CCF75389.1"/>
    </source>
</evidence>
<dbReference type="KEGG" id="bmic:BmR1_04g05955"/>
<dbReference type="RefSeq" id="XP_012649797.1">
    <property type="nucleotide sequence ID" value="XM_012794343.1"/>
</dbReference>
<comment type="cofactor">
    <cofactor evidence="1">
        <name>a divalent metal cation</name>
        <dbReference type="ChEBI" id="CHEBI:60240"/>
    </cofactor>
</comment>
<dbReference type="InterPro" id="IPR003697">
    <property type="entry name" value="Maf-like"/>
</dbReference>
<dbReference type="PIRSF" id="PIRSF006305">
    <property type="entry name" value="Maf"/>
    <property type="match status" value="1"/>
</dbReference>